<dbReference type="VEuPathDB" id="FungiDB:FOZG_18121"/>
<dbReference type="AlphaFoldDB" id="W9J7Z2"/>
<dbReference type="HOGENOM" id="CLU_2483474_0_0_1"/>
<evidence type="ECO:0000256" key="1">
    <source>
        <dbReference type="SAM" id="MobiDB-lite"/>
    </source>
</evidence>
<proteinExistence type="predicted"/>
<evidence type="ECO:0000313" key="2">
    <source>
        <dbReference type="EMBL" id="EWZ28157.1"/>
    </source>
</evidence>
<protein>
    <submittedName>
        <fullName evidence="2">Uncharacterized protein</fullName>
    </submittedName>
</protein>
<sequence length="87" mass="9356">MIGNLSFFLGGKTAEDGHRWSPNLEAVRGSDQIDQASAADDGTLNIWRIWPSSRPVVGTSEAMWRGVGIGEVGGPQGQKSEKQCKDI</sequence>
<accession>W9J7Z2</accession>
<organism evidence="2">
    <name type="scientific">Fusarium oxysporum Fo47</name>
    <dbReference type="NCBI Taxonomy" id="660027"/>
    <lineage>
        <taxon>Eukaryota</taxon>
        <taxon>Fungi</taxon>
        <taxon>Dikarya</taxon>
        <taxon>Ascomycota</taxon>
        <taxon>Pezizomycotina</taxon>
        <taxon>Sordariomycetes</taxon>
        <taxon>Hypocreomycetidae</taxon>
        <taxon>Hypocreales</taxon>
        <taxon>Nectriaceae</taxon>
        <taxon>Fusarium</taxon>
        <taxon>Fusarium oxysporum species complex</taxon>
    </lineage>
</organism>
<gene>
    <name evidence="2" type="ORF">FOZG_18121</name>
</gene>
<name>W9J7Z2_FUSOX</name>
<dbReference type="EMBL" id="JH717933">
    <property type="protein sequence ID" value="EWZ28157.1"/>
    <property type="molecule type" value="Genomic_DNA"/>
</dbReference>
<reference evidence="2" key="2">
    <citation type="submission" date="2012-06" db="EMBL/GenBank/DDBJ databases">
        <title>Annotation of the Genome Sequence of Fusarium oxysporum Fo47.</title>
        <authorList>
            <consortium name="The Broad Institute Genomics Platform"/>
            <person name="Ma L.-J."/>
            <person name="Corby-Kistler H."/>
            <person name="Broz K."/>
            <person name="Gale L.R."/>
            <person name="Jonkers W."/>
            <person name="O'Donnell K."/>
            <person name="Ploetz R."/>
            <person name="Steinberg C."/>
            <person name="Schwartz D.C."/>
            <person name="VanEtten H."/>
            <person name="Zhou S."/>
            <person name="Young S.K."/>
            <person name="Zeng Q."/>
            <person name="Gargeya S."/>
            <person name="Fitzgerald M."/>
            <person name="Abouelleil A."/>
            <person name="Alvarado L."/>
            <person name="Chapman S.B."/>
            <person name="Gainer-Dewar J."/>
            <person name="Goldberg J."/>
            <person name="Griggs A."/>
            <person name="Gujja S."/>
            <person name="Hansen M."/>
            <person name="Howarth C."/>
            <person name="Imamovic A."/>
            <person name="Ireland A."/>
            <person name="Larimer J."/>
            <person name="McCowan C."/>
            <person name="Murphy C."/>
            <person name="Pearson M."/>
            <person name="Poon T.W."/>
            <person name="Priest M."/>
            <person name="Roberts A."/>
            <person name="Saif S."/>
            <person name="Shea T."/>
            <person name="Sykes S."/>
            <person name="Wortman J."/>
            <person name="Nusbaum C."/>
            <person name="Birren B."/>
        </authorList>
    </citation>
    <scope>NUCLEOTIDE SEQUENCE</scope>
    <source>
        <strain evidence="2">Fo47</strain>
    </source>
</reference>
<feature type="region of interest" description="Disordered" evidence="1">
    <location>
        <begin position="68"/>
        <end position="87"/>
    </location>
</feature>
<reference evidence="2" key="1">
    <citation type="submission" date="2011-06" db="EMBL/GenBank/DDBJ databases">
        <title>The Genome Sequence of Fusarium oxysporum Fo47.</title>
        <authorList>
            <consortium name="The Broad Institute Genome Sequencing Platform"/>
            <person name="Ma L.-J."/>
            <person name="Gale L.R."/>
            <person name="Schwartz D.C."/>
            <person name="Zhou S."/>
            <person name="Corby-Kistler H."/>
            <person name="Young S.K."/>
            <person name="Zeng Q."/>
            <person name="Gargeya S."/>
            <person name="Fitzgerald M."/>
            <person name="Haas B."/>
            <person name="Abouelleil A."/>
            <person name="Alvarado L."/>
            <person name="Arachchi H.M."/>
            <person name="Berlin A."/>
            <person name="Brown A."/>
            <person name="Chapman S.B."/>
            <person name="Chen Z."/>
            <person name="Dunbar C."/>
            <person name="Freedman E."/>
            <person name="Gearin G."/>
            <person name="Gellesch M."/>
            <person name="Goldberg J."/>
            <person name="Griggs A."/>
            <person name="Gujja S."/>
            <person name="Heiman D."/>
            <person name="Howarth C."/>
            <person name="Larson L."/>
            <person name="Lui A."/>
            <person name="MacDonald P.J.P."/>
            <person name="Mehta T."/>
            <person name="Montmayeur A."/>
            <person name="Murphy C."/>
            <person name="Neiman D."/>
            <person name="Pearson M."/>
            <person name="Priest M."/>
            <person name="Roberts A."/>
            <person name="Saif S."/>
            <person name="Shea T."/>
            <person name="Shenoy N."/>
            <person name="Sisk P."/>
            <person name="Stolte C."/>
            <person name="Sykes S."/>
            <person name="Wortman J."/>
            <person name="Nusbaum C."/>
            <person name="Birren B."/>
        </authorList>
    </citation>
    <scope>NUCLEOTIDE SEQUENCE [LARGE SCALE GENOMIC DNA]</scope>
    <source>
        <strain evidence="2">Fo47</strain>
    </source>
</reference>
<dbReference type="Proteomes" id="UP000030766">
    <property type="component" value="Unassembled WGS sequence"/>
</dbReference>